<evidence type="ECO:0000259" key="1">
    <source>
        <dbReference type="Pfam" id="PF01841"/>
    </source>
</evidence>
<dbReference type="InterPro" id="IPR038765">
    <property type="entry name" value="Papain-like_cys_pep_sf"/>
</dbReference>
<dbReference type="HOGENOM" id="CLU_1179265_0_0_12"/>
<dbReference type="PANTHER" id="PTHR33490">
    <property type="entry name" value="BLR5614 PROTEIN-RELATED"/>
    <property type="match status" value="1"/>
</dbReference>
<dbReference type="GO" id="GO:0006508">
    <property type="term" value="P:proteolysis"/>
    <property type="evidence" value="ECO:0007669"/>
    <property type="project" value="UniProtKB-KW"/>
</dbReference>
<dbReference type="OrthoDB" id="9804872at2"/>
<dbReference type="Proteomes" id="UP000005632">
    <property type="component" value="Chromosome"/>
</dbReference>
<gene>
    <name evidence="2" type="ordered locus">SpiGrapes_1671</name>
</gene>
<proteinExistence type="predicted"/>
<dbReference type="SUPFAM" id="SSF54001">
    <property type="entry name" value="Cysteine proteinases"/>
    <property type="match status" value="1"/>
</dbReference>
<sequence length="244" mass="28456">MESNQEETNTQSEYLSATELLDFNTESIQELIKEKGWKKIPTKTAIIGAIYTFVRDEIPFGYNTSLPMKASAILSEGYGQCITKTILLMALFRAMDIPCRYHAFTVDKIILRGILKGSGYSMAPKQLYHGWVEIKFRRTWIQLEGHIVDRPYILKLQSKFQNYMGSFYAYGLAVLNFKNPPINWEESHTYVQKRAIEQDFGIFNSPDEFFLEYQQAAKLTKKFCYRHFIQPNINKNIRAIREAE</sequence>
<evidence type="ECO:0000313" key="2">
    <source>
        <dbReference type="EMBL" id="AEV29474.1"/>
    </source>
</evidence>
<keyword evidence="2" id="KW-0645">Protease</keyword>
<dbReference type="Pfam" id="PF01841">
    <property type="entry name" value="Transglut_core"/>
    <property type="match status" value="1"/>
</dbReference>
<reference evidence="2 3" key="1">
    <citation type="submission" date="2011-11" db="EMBL/GenBank/DDBJ databases">
        <title>Complete sequence of Spirochaeta sp. grapes.</title>
        <authorList>
            <consortium name="US DOE Joint Genome Institute"/>
            <person name="Lucas S."/>
            <person name="Han J."/>
            <person name="Lapidus A."/>
            <person name="Cheng J.-F."/>
            <person name="Goodwin L."/>
            <person name="Pitluck S."/>
            <person name="Peters L."/>
            <person name="Ovchinnikova G."/>
            <person name="Munk A.C."/>
            <person name="Detter J.C."/>
            <person name="Han C."/>
            <person name="Tapia R."/>
            <person name="Land M."/>
            <person name="Hauser L."/>
            <person name="Kyrpides N."/>
            <person name="Ivanova N."/>
            <person name="Pagani I."/>
            <person name="Ritalahtilisa K."/>
            <person name="Loeffler F."/>
            <person name="Woyke T."/>
        </authorList>
    </citation>
    <scope>NUCLEOTIDE SEQUENCE [LARGE SCALE GENOMIC DNA]</scope>
    <source>
        <strain evidence="3">ATCC BAA-1885 / DSM 22778 / Grapes</strain>
    </source>
</reference>
<dbReference type="InterPro" id="IPR002931">
    <property type="entry name" value="Transglutaminase-like"/>
</dbReference>
<dbReference type="AlphaFoldDB" id="G8QWX0"/>
<dbReference type="EMBL" id="CP003155">
    <property type="protein sequence ID" value="AEV29474.1"/>
    <property type="molecule type" value="Genomic_DNA"/>
</dbReference>
<dbReference type="STRING" id="158190.SpiGrapes_1671"/>
<keyword evidence="2" id="KW-0378">Hydrolase</keyword>
<feature type="domain" description="Transglutaminase-like" evidence="1">
    <location>
        <begin position="41"/>
        <end position="144"/>
    </location>
</feature>
<accession>G8QWX0</accession>
<dbReference type="eggNOG" id="COG1305">
    <property type="taxonomic scope" value="Bacteria"/>
</dbReference>
<dbReference type="RefSeq" id="WP_014270317.1">
    <property type="nucleotide sequence ID" value="NC_016633.1"/>
</dbReference>
<name>G8QWX0_SPHPG</name>
<dbReference type="KEGG" id="sgp:SpiGrapes_1671"/>
<evidence type="ECO:0000313" key="3">
    <source>
        <dbReference type="Proteomes" id="UP000005632"/>
    </source>
</evidence>
<organism evidence="2 3">
    <name type="scientific">Sphaerochaeta pleomorpha (strain ATCC BAA-1885 / DSM 22778 / Grapes)</name>
    <dbReference type="NCBI Taxonomy" id="158190"/>
    <lineage>
        <taxon>Bacteria</taxon>
        <taxon>Pseudomonadati</taxon>
        <taxon>Spirochaetota</taxon>
        <taxon>Spirochaetia</taxon>
        <taxon>Spirochaetales</taxon>
        <taxon>Sphaerochaetaceae</taxon>
        <taxon>Sphaerochaeta</taxon>
    </lineage>
</organism>
<keyword evidence="3" id="KW-1185">Reference proteome</keyword>
<protein>
    <submittedName>
        <fullName evidence="2">Transglutaminase-like enzyme, predicted cysteine protease</fullName>
    </submittedName>
</protein>
<dbReference type="Gene3D" id="3.10.620.30">
    <property type="match status" value="1"/>
</dbReference>
<dbReference type="GO" id="GO:0008233">
    <property type="term" value="F:peptidase activity"/>
    <property type="evidence" value="ECO:0007669"/>
    <property type="project" value="UniProtKB-KW"/>
</dbReference>